<protein>
    <submittedName>
        <fullName evidence="1">Uncharacterized protein</fullName>
    </submittedName>
</protein>
<dbReference type="AlphaFoldDB" id="A0A0F7TXB3"/>
<name>A0A0F7TXB3_PENBI</name>
<reference evidence="2" key="1">
    <citation type="journal article" date="2015" name="Genome Announc.">
        <title>Draft genome sequence of the fungus Penicillium brasilianum MG11.</title>
        <authorList>
            <person name="Horn F."/>
            <person name="Linde J."/>
            <person name="Mattern D.J."/>
            <person name="Walther G."/>
            <person name="Guthke R."/>
            <person name="Brakhage A.A."/>
            <person name="Valiante V."/>
        </authorList>
    </citation>
    <scope>NUCLEOTIDE SEQUENCE [LARGE SCALE GENOMIC DNA]</scope>
    <source>
        <strain evidence="2">MG11</strain>
    </source>
</reference>
<dbReference type="EMBL" id="CDHK01000010">
    <property type="protein sequence ID" value="CEJ61323.1"/>
    <property type="molecule type" value="Genomic_DNA"/>
</dbReference>
<evidence type="ECO:0000313" key="1">
    <source>
        <dbReference type="EMBL" id="CEJ61323.1"/>
    </source>
</evidence>
<sequence length="99" mass="11316">MSVFTDFILRELTPAIGTLETFDTIRKFPKLSRLRRFLGFSINHTAPGSARVYMDQQLSGTRSIFTAVFRRSVIPLQAQSLGVQNYHPVKLRKNSLIDM</sequence>
<accession>A0A0F7TXB3</accession>
<evidence type="ECO:0000313" key="2">
    <source>
        <dbReference type="Proteomes" id="UP000042958"/>
    </source>
</evidence>
<keyword evidence="2" id="KW-1185">Reference proteome</keyword>
<gene>
    <name evidence="1" type="ORF">PMG11_09858</name>
</gene>
<dbReference type="Proteomes" id="UP000042958">
    <property type="component" value="Unassembled WGS sequence"/>
</dbReference>
<proteinExistence type="predicted"/>
<organism evidence="1 2">
    <name type="scientific">Penicillium brasilianum</name>
    <dbReference type="NCBI Taxonomy" id="104259"/>
    <lineage>
        <taxon>Eukaryota</taxon>
        <taxon>Fungi</taxon>
        <taxon>Dikarya</taxon>
        <taxon>Ascomycota</taxon>
        <taxon>Pezizomycotina</taxon>
        <taxon>Eurotiomycetes</taxon>
        <taxon>Eurotiomycetidae</taxon>
        <taxon>Eurotiales</taxon>
        <taxon>Aspergillaceae</taxon>
        <taxon>Penicillium</taxon>
    </lineage>
</organism>